<dbReference type="InterPro" id="IPR018866">
    <property type="entry name" value="Znf-4CXXC_R1"/>
</dbReference>
<gene>
    <name evidence="9" type="primary">A03p033450.1_BraROA</name>
    <name evidence="9" type="ORF">IGI04_011349</name>
</gene>
<protein>
    <recommendedName>
        <fullName evidence="8">JmjC domain-containing protein</fullName>
    </recommendedName>
</protein>
<comment type="similarity">
    <text evidence="2">Belongs to the JARID1 histone demethylase family.</text>
</comment>
<dbReference type="InterPro" id="IPR003347">
    <property type="entry name" value="JmjC_dom"/>
</dbReference>
<reference evidence="9 10" key="1">
    <citation type="submission" date="2021-03" db="EMBL/GenBank/DDBJ databases">
        <authorList>
            <person name="King G.J."/>
            <person name="Bancroft I."/>
            <person name="Baten A."/>
            <person name="Bloomfield J."/>
            <person name="Borpatragohain P."/>
            <person name="He Z."/>
            <person name="Irish N."/>
            <person name="Irwin J."/>
            <person name="Liu K."/>
            <person name="Mauleon R.P."/>
            <person name="Moore J."/>
            <person name="Morris R."/>
            <person name="Ostergaard L."/>
            <person name="Wang B."/>
            <person name="Wells R."/>
        </authorList>
    </citation>
    <scope>NUCLEOTIDE SEQUENCE [LARGE SCALE GENOMIC DNA]</scope>
    <source>
        <strain evidence="9">R-o-18</strain>
        <tissue evidence="9">Leaf</tissue>
    </source>
</reference>
<dbReference type="SUPFAM" id="SSF51197">
    <property type="entry name" value="Clavaminate synthase-like"/>
    <property type="match status" value="1"/>
</dbReference>
<sequence length="647" mass="73070">MHTAEKGLTCHQCKNLTDKVNLVFCSKCTKKRYCYDCIKKRYPERTSEEVQAACPFCLENCNCKACLRQPLRVKQRPSDKDENVKLKQLQYLLLKVLPVLRDICAEQNRELEVETAVRGVPVTESDITRCDASINERICCWKLNSDGSIPCPPTESGSCGTSTLELRRLCECDWVQKLITNAEEVTLQFQPPDVDIAHECSSCTSIISRQAAFRKNGHDNFLYCPNAVDLAEDDIVHFQSHWMKAEPVIVRNVLDKTSGLSWDPMVMWRGCREMNPKVKCKGDGKSVRVLDCFDWCESGIFNLATRLPKGSLKPDLGPKTYIAYGFPEELDGGDSVTKLHCDVSDAVNVLTHTAKVDIPPGQYKLVKKAQLRKQHVGQQTEASASENKSLKEVENEEAALKNCDGLVREESLKNKAGNKEPSNNSSKRSSSQEGKCITAMESDHDPKEAAGLIPQKNVTMTNESIADENHNDVCLKTERLSPEETNGNANESSKAVRGGAVWDIFRREDVPKLIEYLKRHKHEFRHFYNEPVKSVIHPIHDQSMFLSESQKKQLKEEFDIEPWTFEQHLGEAVFIPAGCPHQVRNIQSCIKVAVGFVAPESVEECLRLTQEFRRLPKDHRTNEDKLEIKEIVIHAASSAMREAKGLI</sequence>
<dbReference type="PROSITE" id="PS51184">
    <property type="entry name" value="JMJC"/>
    <property type="match status" value="1"/>
</dbReference>
<dbReference type="Pfam" id="PF02373">
    <property type="entry name" value="JmjC"/>
    <property type="match status" value="1"/>
</dbReference>
<keyword evidence="6" id="KW-0539">Nucleus</keyword>
<evidence type="ECO:0000256" key="5">
    <source>
        <dbReference type="ARBA" id="ARBA00023163"/>
    </source>
</evidence>
<keyword evidence="3" id="KW-0479">Metal-binding</keyword>
<dbReference type="SMART" id="SM00558">
    <property type="entry name" value="JmjC"/>
    <property type="match status" value="1"/>
</dbReference>
<evidence type="ECO:0000256" key="4">
    <source>
        <dbReference type="ARBA" id="ARBA00023015"/>
    </source>
</evidence>
<comment type="caution">
    <text evidence="9">The sequence shown here is derived from an EMBL/GenBank/DDBJ whole genome shotgun (WGS) entry which is preliminary data.</text>
</comment>
<accession>A0ABQ7N2T0</accession>
<dbReference type="Proteomes" id="UP000823674">
    <property type="component" value="Chromosome A03"/>
</dbReference>
<dbReference type="EMBL" id="JADBGQ010000003">
    <property type="protein sequence ID" value="KAG5405230.1"/>
    <property type="molecule type" value="Genomic_DNA"/>
</dbReference>
<dbReference type="PANTHER" id="PTHR12549">
    <property type="entry name" value="JMJC DOMAIN-CONTAINING HISTONE DEMETHYLATION PROTEIN"/>
    <property type="match status" value="1"/>
</dbReference>
<dbReference type="Gene3D" id="2.60.120.650">
    <property type="entry name" value="Cupin"/>
    <property type="match status" value="2"/>
</dbReference>
<feature type="compositionally biased region" description="Polar residues" evidence="7">
    <location>
        <begin position="376"/>
        <end position="387"/>
    </location>
</feature>
<evidence type="ECO:0000256" key="6">
    <source>
        <dbReference type="ARBA" id="ARBA00023242"/>
    </source>
</evidence>
<evidence type="ECO:0000256" key="7">
    <source>
        <dbReference type="SAM" id="MobiDB-lite"/>
    </source>
</evidence>
<feature type="compositionally biased region" description="Low complexity" evidence="7">
    <location>
        <begin position="422"/>
        <end position="431"/>
    </location>
</feature>
<comment type="subcellular location">
    <subcellularLocation>
        <location evidence="1">Nucleus</location>
    </subcellularLocation>
</comment>
<name>A0ABQ7N2T0_BRACM</name>
<feature type="domain" description="JmjC" evidence="8">
    <location>
        <begin position="296"/>
        <end position="613"/>
    </location>
</feature>
<proteinExistence type="inferred from homology"/>
<evidence type="ECO:0000256" key="2">
    <source>
        <dbReference type="ARBA" id="ARBA00006801"/>
    </source>
</evidence>
<feature type="region of interest" description="Disordered" evidence="7">
    <location>
        <begin position="376"/>
        <end position="445"/>
    </location>
</feature>
<organism evidence="9 10">
    <name type="scientific">Brassica rapa subsp. trilocularis</name>
    <dbReference type="NCBI Taxonomy" id="1813537"/>
    <lineage>
        <taxon>Eukaryota</taxon>
        <taxon>Viridiplantae</taxon>
        <taxon>Streptophyta</taxon>
        <taxon>Embryophyta</taxon>
        <taxon>Tracheophyta</taxon>
        <taxon>Spermatophyta</taxon>
        <taxon>Magnoliopsida</taxon>
        <taxon>eudicotyledons</taxon>
        <taxon>Gunneridae</taxon>
        <taxon>Pentapetalae</taxon>
        <taxon>rosids</taxon>
        <taxon>malvids</taxon>
        <taxon>Brassicales</taxon>
        <taxon>Brassicaceae</taxon>
        <taxon>Brassiceae</taxon>
        <taxon>Brassica</taxon>
    </lineage>
</organism>
<evidence type="ECO:0000259" key="8">
    <source>
        <dbReference type="PROSITE" id="PS51184"/>
    </source>
</evidence>
<evidence type="ECO:0000256" key="1">
    <source>
        <dbReference type="ARBA" id="ARBA00004123"/>
    </source>
</evidence>
<evidence type="ECO:0000313" key="10">
    <source>
        <dbReference type="Proteomes" id="UP000823674"/>
    </source>
</evidence>
<keyword evidence="10" id="KW-1185">Reference proteome</keyword>
<keyword evidence="4" id="KW-0805">Transcription regulation</keyword>
<keyword evidence="5" id="KW-0804">Transcription</keyword>
<dbReference type="InterPro" id="IPR045109">
    <property type="entry name" value="LSDs-like"/>
</dbReference>
<dbReference type="Pfam" id="PF10497">
    <property type="entry name" value="zf-4CXXC_R1"/>
    <property type="match status" value="1"/>
</dbReference>
<dbReference type="PANTHER" id="PTHR12549:SF33">
    <property type="entry name" value="LYSINE-SPECIFIC DEMETHYLASE JMJ27"/>
    <property type="match status" value="1"/>
</dbReference>
<evidence type="ECO:0000256" key="3">
    <source>
        <dbReference type="ARBA" id="ARBA00022723"/>
    </source>
</evidence>
<evidence type="ECO:0000313" key="9">
    <source>
        <dbReference type="EMBL" id="KAG5405230.1"/>
    </source>
</evidence>